<dbReference type="KEGG" id="cmv:CMUST_08990"/>
<dbReference type="STRING" id="571915.CMUST_08990"/>
<evidence type="ECO:0000313" key="1">
    <source>
        <dbReference type="EMBL" id="AKK06115.1"/>
    </source>
</evidence>
<dbReference type="PATRIC" id="fig|571915.4.peg.1903"/>
<dbReference type="AlphaFoldDB" id="A0A0G3H046"/>
<reference evidence="1 2" key="1">
    <citation type="journal article" date="2015" name="Genome Announc.">
        <title>Complete Genome Sequence of the Type Strain Corynebacterium mustelae DSM 45274, Isolated from Various Tissues of a Male Ferret with Lethal Sepsis.</title>
        <authorList>
            <person name="Ruckert C."/>
            <person name="Eimer J."/>
            <person name="Winkler A."/>
            <person name="Tauch A."/>
        </authorList>
    </citation>
    <scope>NUCLEOTIDE SEQUENCE [LARGE SCALE GENOMIC DNA]</scope>
    <source>
        <strain evidence="1 2">DSM 45274</strain>
    </source>
</reference>
<sequence length="375" mass="40956">MGSYGLMTHFRHETSIPAEMLANLPAVLGFYPHESVIFTGFTFATETSLTLGPVLRVNIEDLQVLPEIGEALERIGNDVVFAFVISAQASHEHQLLEEIINMLVHASETRVVNIDACWYSSEITTGNPYRLLFDRASALSHKVKKESGGWLFGNIPDIAASSAMKSLVEAGDVPELNREESFRYFARETENSCAAHDCEIDERITQIANGMIAEIYAQPSHIESYIDRLRQILDAVAAQPDSVQPCDEFVEFCAAICNQVVLRDAMLMTFLTAPVGSKRLCLSVARSVSGVSRNNALCVYAICALSQHRNPKGFHALIASSMDDPEHSLTQLLISGFQAGIIDKLLACIETGCAHTLAQLGLEPSDSDGDARHAA</sequence>
<dbReference type="EMBL" id="CP011542">
    <property type="protein sequence ID" value="AKK06115.1"/>
    <property type="molecule type" value="Genomic_DNA"/>
</dbReference>
<accession>A0A0G3H046</accession>
<evidence type="ECO:0000313" key="2">
    <source>
        <dbReference type="Proteomes" id="UP000035199"/>
    </source>
</evidence>
<organism evidence="1 2">
    <name type="scientific">Corynebacterium mustelae</name>
    <dbReference type="NCBI Taxonomy" id="571915"/>
    <lineage>
        <taxon>Bacteria</taxon>
        <taxon>Bacillati</taxon>
        <taxon>Actinomycetota</taxon>
        <taxon>Actinomycetes</taxon>
        <taxon>Mycobacteriales</taxon>
        <taxon>Corynebacteriaceae</taxon>
        <taxon>Corynebacterium</taxon>
    </lineage>
</organism>
<dbReference type="Pfam" id="PF13830">
    <property type="entry name" value="DUF4192"/>
    <property type="match status" value="1"/>
</dbReference>
<dbReference type="Proteomes" id="UP000035199">
    <property type="component" value="Chromosome"/>
</dbReference>
<name>A0A0G3H046_9CORY</name>
<reference evidence="2" key="2">
    <citation type="submission" date="2015-05" db="EMBL/GenBank/DDBJ databases">
        <title>Complete genome sequence of Corynebacterium mustelae DSM 45274, isolated from various tissues of a male ferret with lethal sepsis.</title>
        <authorList>
            <person name="Ruckert C."/>
            <person name="Albersmeier A."/>
            <person name="Winkler A."/>
            <person name="Tauch A."/>
        </authorList>
    </citation>
    <scope>NUCLEOTIDE SEQUENCE [LARGE SCALE GENOMIC DNA]</scope>
    <source>
        <strain evidence="2">DSM 45274</strain>
    </source>
</reference>
<protein>
    <submittedName>
        <fullName evidence="1">Putative DUF4192 family protein</fullName>
    </submittedName>
</protein>
<gene>
    <name evidence="1" type="ORF">CMUST_08990</name>
</gene>
<dbReference type="InterPro" id="IPR025447">
    <property type="entry name" value="DUF4192"/>
</dbReference>
<proteinExistence type="predicted"/>
<keyword evidence="2" id="KW-1185">Reference proteome</keyword>